<comment type="catalytic activity">
    <reaction evidence="12">
        <text>Couples ATP hydrolysis with the unwinding of duplex DNA by translocating in the 3'-5' direction.</text>
        <dbReference type="EC" id="5.6.2.4"/>
    </reaction>
</comment>
<keyword evidence="5 15" id="KW-0378">Hydrolase</keyword>
<dbReference type="InterPro" id="IPR027417">
    <property type="entry name" value="P-loop_NTPase"/>
</dbReference>
<keyword evidence="7" id="KW-0269">Exonuclease</keyword>
<dbReference type="PROSITE" id="PS51217">
    <property type="entry name" value="UVRD_HELICASE_CTER"/>
    <property type="match status" value="1"/>
</dbReference>
<evidence type="ECO:0000256" key="8">
    <source>
        <dbReference type="ARBA" id="ARBA00022840"/>
    </source>
</evidence>
<proteinExistence type="inferred from homology"/>
<dbReference type="Gene3D" id="1.10.10.160">
    <property type="match status" value="1"/>
</dbReference>
<evidence type="ECO:0000256" key="13">
    <source>
        <dbReference type="ARBA" id="ARBA00034808"/>
    </source>
</evidence>
<evidence type="ECO:0000256" key="2">
    <source>
        <dbReference type="ARBA" id="ARBA00022722"/>
    </source>
</evidence>
<dbReference type="InterPro" id="IPR000212">
    <property type="entry name" value="DNA_helicase_UvrD/REP"/>
</dbReference>
<dbReference type="InterPro" id="IPR014016">
    <property type="entry name" value="UvrD-like_ATP-bd"/>
</dbReference>
<dbReference type="Pfam" id="PF00580">
    <property type="entry name" value="UvrD-helicase"/>
    <property type="match status" value="1"/>
</dbReference>
<dbReference type="InterPro" id="IPR013986">
    <property type="entry name" value="DExx_box_DNA_helicase_dom_sf"/>
</dbReference>
<comment type="catalytic activity">
    <reaction evidence="14">
        <text>ATP + H2O = ADP + phosphate + H(+)</text>
        <dbReference type="Rhea" id="RHEA:13065"/>
        <dbReference type="ChEBI" id="CHEBI:15377"/>
        <dbReference type="ChEBI" id="CHEBI:15378"/>
        <dbReference type="ChEBI" id="CHEBI:30616"/>
        <dbReference type="ChEBI" id="CHEBI:43474"/>
        <dbReference type="ChEBI" id="CHEBI:456216"/>
        <dbReference type="EC" id="5.6.2.4"/>
    </reaction>
</comment>
<dbReference type="GO" id="GO:0003677">
    <property type="term" value="F:DNA binding"/>
    <property type="evidence" value="ECO:0007669"/>
    <property type="project" value="UniProtKB-KW"/>
</dbReference>
<keyword evidence="4" id="KW-0227">DNA damage</keyword>
<feature type="binding site" evidence="15">
    <location>
        <begin position="38"/>
        <end position="45"/>
    </location>
    <ligand>
        <name>ATP</name>
        <dbReference type="ChEBI" id="CHEBI:30616"/>
    </ligand>
</feature>
<organism evidence="19 20">
    <name type="scientific">Tessaracoccus bendigoensis DSM 12906</name>
    <dbReference type="NCBI Taxonomy" id="1123357"/>
    <lineage>
        <taxon>Bacteria</taxon>
        <taxon>Bacillati</taxon>
        <taxon>Actinomycetota</taxon>
        <taxon>Actinomycetes</taxon>
        <taxon>Propionibacteriales</taxon>
        <taxon>Propionibacteriaceae</taxon>
        <taxon>Tessaracoccus</taxon>
    </lineage>
</organism>
<evidence type="ECO:0000256" key="16">
    <source>
        <dbReference type="SAM" id="MobiDB-lite"/>
    </source>
</evidence>
<keyword evidence="3 15" id="KW-0547">Nucleotide-binding</keyword>
<dbReference type="Pfam" id="PF13361">
    <property type="entry name" value="UvrD_C"/>
    <property type="match status" value="1"/>
</dbReference>
<dbReference type="Proteomes" id="UP000184512">
    <property type="component" value="Unassembled WGS sequence"/>
</dbReference>
<evidence type="ECO:0000256" key="7">
    <source>
        <dbReference type="ARBA" id="ARBA00022839"/>
    </source>
</evidence>
<evidence type="ECO:0000256" key="9">
    <source>
        <dbReference type="ARBA" id="ARBA00023125"/>
    </source>
</evidence>
<keyword evidence="20" id="KW-1185">Reference proteome</keyword>
<evidence type="ECO:0000256" key="5">
    <source>
        <dbReference type="ARBA" id="ARBA00022801"/>
    </source>
</evidence>
<dbReference type="EC" id="5.6.2.4" evidence="13"/>
<evidence type="ECO:0000259" key="17">
    <source>
        <dbReference type="PROSITE" id="PS51198"/>
    </source>
</evidence>
<reference evidence="19 20" key="1">
    <citation type="submission" date="2016-11" db="EMBL/GenBank/DDBJ databases">
        <authorList>
            <person name="Jaros S."/>
            <person name="Januszkiewicz K."/>
            <person name="Wedrychowicz H."/>
        </authorList>
    </citation>
    <scope>NUCLEOTIDE SEQUENCE [LARGE SCALE GENOMIC DNA]</scope>
    <source>
        <strain evidence="19 20">DSM 12906</strain>
    </source>
</reference>
<dbReference type="Gene3D" id="3.40.50.300">
    <property type="entry name" value="P-loop containing nucleotide triphosphate hydrolases"/>
    <property type="match status" value="2"/>
</dbReference>
<dbReference type="GO" id="GO:0004527">
    <property type="term" value="F:exonuclease activity"/>
    <property type="evidence" value="ECO:0007669"/>
    <property type="project" value="UniProtKB-KW"/>
</dbReference>
<dbReference type="Gene3D" id="3.90.320.10">
    <property type="match status" value="1"/>
</dbReference>
<accession>A0A1M6AJ10</accession>
<evidence type="ECO:0000256" key="3">
    <source>
        <dbReference type="ARBA" id="ARBA00022741"/>
    </source>
</evidence>
<evidence type="ECO:0000256" key="15">
    <source>
        <dbReference type="PROSITE-ProRule" id="PRU00560"/>
    </source>
</evidence>
<dbReference type="GO" id="GO:0005524">
    <property type="term" value="F:ATP binding"/>
    <property type="evidence" value="ECO:0007669"/>
    <property type="project" value="UniProtKB-UniRule"/>
</dbReference>
<dbReference type="GO" id="GO:0033202">
    <property type="term" value="C:DNA helicase complex"/>
    <property type="evidence" value="ECO:0007669"/>
    <property type="project" value="TreeGrafter"/>
</dbReference>
<evidence type="ECO:0000313" key="19">
    <source>
        <dbReference type="EMBL" id="SHI36462.1"/>
    </source>
</evidence>
<evidence type="ECO:0000256" key="6">
    <source>
        <dbReference type="ARBA" id="ARBA00022806"/>
    </source>
</evidence>
<keyword evidence="8 15" id="KW-0067">ATP-binding</keyword>
<evidence type="ECO:0000313" key="20">
    <source>
        <dbReference type="Proteomes" id="UP000184512"/>
    </source>
</evidence>
<sequence length="1032" mass="109676">MVPMSFRIALRNPPHLPELNGEQVAAAAPHRGVSVVLGGPGTGKTLVVTQAAAGRVLAGGSLERVIVLAHSRTAAQQLRRDITRRLPRAQTSAQVTTVHGLALGLMRRFWPHADTPWRLMRAPEQESRIRELLVGSRADHWPDEAHAALGTRAFARQLREVLARARQLSLDSDGLAALAAEAGDPLFSGVARFMEEYLIIGDFSGTLDYAELIYRTRLLLTEPDVAAGVAATFDAVIVDDAHELDPAQVALIADLARVGLPVLAVGDPHQRIGGYRGASRSALADLAAVPGARLSILHMGWRNAAEVAEALAGLDARLDQLHAAPAPKPVGAAGLVKARIFDDESAELAHVAAELRHSVTREGNAWSDLVVVTRAGRAQLSAVATALIRLGVPVEVSGDEIALSEQPAVATLLLALSVAARGAAPESDEARLLLASPLCGLDGVAQRGLARSLLASHAGLGTSGALLGRSLREPELLDGLVTPEAEAARDLAGLLRRVSALLAGEAEVQVALWELWDATDWPTRLREQALGGSRRANADLDAIVELFELAARMAELRGAAGALTFGQEVAGQEIPADTGRELVAEGRGVRVITAHRTRGLEWERVWVIGVQEGLWPRLNRAGVMLDPERLSATGLQPSNPAAQLVPERQLFYVACSRARSLLSVSAVQGIDGEGGRPSRFLGELGVPVERVHGSPGALLSTAALVGDLRRSLEDEAVSPGLQRAAALRLARLAEISAPDGSPGFPGSDPSGWWGAGSPTSGSAPPTGPIQITGSSLEALLECPRRWFLARRAKAEGNRQSRASIGDIVHLIARQAAEVGLTAEQMRAELDRVWEQIPFEAEWLSATERSAIDDALDRFARYQDSSDLLAVEQGFRVPLSIGDREVVLVGTVDRLERDGQGRLRVVDLKTGGRIPREAEVTDHAQLGVYQLAASLGAFDGLSGGERRVAPPALAYLRADGALPAIVTQPSIDEAPALPDQELTVGPTWVHDRIAQAVDIIRGGDFDAVECGACRYCQFSDSCPIRDRAGRNQH</sequence>
<feature type="domain" description="UvrD-like helicase C-terminal" evidence="18">
    <location>
        <begin position="305"/>
        <end position="599"/>
    </location>
</feature>
<keyword evidence="10" id="KW-0234">DNA repair</keyword>
<dbReference type="InterPro" id="IPR014017">
    <property type="entry name" value="DNA_helicase_UvrD-like_C"/>
</dbReference>
<dbReference type="GO" id="GO:0000725">
    <property type="term" value="P:recombinational repair"/>
    <property type="evidence" value="ECO:0007669"/>
    <property type="project" value="TreeGrafter"/>
</dbReference>
<dbReference type="Pfam" id="PF12705">
    <property type="entry name" value="PDDEXK_1"/>
    <property type="match status" value="1"/>
</dbReference>
<evidence type="ECO:0000256" key="1">
    <source>
        <dbReference type="ARBA" id="ARBA00009922"/>
    </source>
</evidence>
<keyword evidence="2" id="KW-0540">Nuclease</keyword>
<dbReference type="SUPFAM" id="SSF52540">
    <property type="entry name" value="P-loop containing nucleoside triphosphate hydrolases"/>
    <property type="match status" value="1"/>
</dbReference>
<dbReference type="RefSeq" id="WP_175558212.1">
    <property type="nucleotide sequence ID" value="NZ_FQZG01000004.1"/>
</dbReference>
<dbReference type="Gene3D" id="1.10.486.10">
    <property type="entry name" value="PCRA, domain 4"/>
    <property type="match status" value="1"/>
</dbReference>
<dbReference type="GO" id="GO:0005829">
    <property type="term" value="C:cytosol"/>
    <property type="evidence" value="ECO:0007669"/>
    <property type="project" value="TreeGrafter"/>
</dbReference>
<feature type="domain" description="UvrD-like helicase ATP-binding" evidence="17">
    <location>
        <begin position="17"/>
        <end position="304"/>
    </location>
</feature>
<dbReference type="AlphaFoldDB" id="A0A1M6AJ10"/>
<comment type="similarity">
    <text evidence="1">Belongs to the helicase family. UvrD subfamily.</text>
</comment>
<dbReference type="PANTHER" id="PTHR11070">
    <property type="entry name" value="UVRD / RECB / PCRA DNA HELICASE FAMILY MEMBER"/>
    <property type="match status" value="1"/>
</dbReference>
<evidence type="ECO:0000256" key="11">
    <source>
        <dbReference type="ARBA" id="ARBA00023235"/>
    </source>
</evidence>
<keyword evidence="9" id="KW-0238">DNA-binding</keyword>
<dbReference type="InterPro" id="IPR038726">
    <property type="entry name" value="PDDEXK_AddAB-type"/>
</dbReference>
<name>A0A1M6AJ10_9ACTN</name>
<evidence type="ECO:0000259" key="18">
    <source>
        <dbReference type="PROSITE" id="PS51217"/>
    </source>
</evidence>
<evidence type="ECO:0000256" key="4">
    <source>
        <dbReference type="ARBA" id="ARBA00022763"/>
    </source>
</evidence>
<keyword evidence="11" id="KW-0413">Isomerase</keyword>
<dbReference type="EMBL" id="FQZG01000004">
    <property type="protein sequence ID" value="SHI36462.1"/>
    <property type="molecule type" value="Genomic_DNA"/>
</dbReference>
<protein>
    <recommendedName>
        <fullName evidence="13">DNA 3'-5' helicase</fullName>
        <ecNumber evidence="13">5.6.2.4</ecNumber>
    </recommendedName>
</protein>
<dbReference type="STRING" id="1123357.SAMN02745244_00214"/>
<dbReference type="GO" id="GO:0043138">
    <property type="term" value="F:3'-5' DNA helicase activity"/>
    <property type="evidence" value="ECO:0007669"/>
    <property type="project" value="UniProtKB-EC"/>
</dbReference>
<dbReference type="PROSITE" id="PS51198">
    <property type="entry name" value="UVRD_HELICASE_ATP_BIND"/>
    <property type="match status" value="1"/>
</dbReference>
<evidence type="ECO:0000256" key="12">
    <source>
        <dbReference type="ARBA" id="ARBA00034617"/>
    </source>
</evidence>
<gene>
    <name evidence="19" type="ORF">SAMN02745244_00214</name>
</gene>
<feature type="region of interest" description="Disordered" evidence="16">
    <location>
        <begin position="738"/>
        <end position="764"/>
    </location>
</feature>
<dbReference type="PANTHER" id="PTHR11070:SF59">
    <property type="entry name" value="DNA 3'-5' HELICASE"/>
    <property type="match status" value="1"/>
</dbReference>
<evidence type="ECO:0000256" key="14">
    <source>
        <dbReference type="ARBA" id="ARBA00048988"/>
    </source>
</evidence>
<evidence type="ECO:0000256" key="10">
    <source>
        <dbReference type="ARBA" id="ARBA00023204"/>
    </source>
</evidence>
<keyword evidence="6 15" id="KW-0347">Helicase</keyword>
<dbReference type="InterPro" id="IPR011604">
    <property type="entry name" value="PDDEXK-like_dom_sf"/>
</dbReference>